<dbReference type="Pfam" id="PF03629">
    <property type="entry name" value="SASA"/>
    <property type="match status" value="1"/>
</dbReference>
<feature type="domain" description="Sialate O-acetylesterase" evidence="3">
    <location>
        <begin position="425"/>
        <end position="542"/>
    </location>
</feature>
<dbReference type="InterPro" id="IPR005181">
    <property type="entry name" value="SASA"/>
</dbReference>
<dbReference type="SUPFAM" id="SSF52266">
    <property type="entry name" value="SGNH hydrolase"/>
    <property type="match status" value="1"/>
</dbReference>
<dbReference type="InterPro" id="IPR008979">
    <property type="entry name" value="Galactose-bd-like_sf"/>
</dbReference>
<dbReference type="PANTHER" id="PTHR22901:SF0">
    <property type="entry name" value="SIALATE O-ACETYLESTERASE"/>
    <property type="match status" value="1"/>
</dbReference>
<protein>
    <submittedName>
        <fullName evidence="4">9-O-acetylesterase</fullName>
    </submittedName>
</protein>
<evidence type="ECO:0000313" key="4">
    <source>
        <dbReference type="EMBL" id="KAA3768579.1"/>
    </source>
</evidence>
<dbReference type="AlphaFoldDB" id="A0A7J4XMG3"/>
<dbReference type="EMBL" id="VWMK01000003">
    <property type="protein sequence ID" value="KAA3768579.1"/>
    <property type="molecule type" value="Genomic_DNA"/>
</dbReference>
<keyword evidence="2" id="KW-0732">Signal</keyword>
<gene>
    <name evidence="4" type="ORF">F3F73_04565</name>
</gene>
<proteinExistence type="predicted"/>
<dbReference type="InterPro" id="IPR036514">
    <property type="entry name" value="SGNH_hydro_sf"/>
</dbReference>
<dbReference type="PANTHER" id="PTHR22901">
    <property type="entry name" value="SIALATE O-ACETYLESTERASE"/>
    <property type="match status" value="1"/>
</dbReference>
<accession>A0A7J4XMG3</accession>
<reference evidence="4 5" key="1">
    <citation type="journal article" date="2019" name="Nat. Med.">
        <title>A library of human gut bacterial isolates paired with longitudinal multiomics data enables mechanistic microbiome research.</title>
        <authorList>
            <person name="Poyet M."/>
            <person name="Groussin M."/>
            <person name="Gibbons S.M."/>
            <person name="Avila-Pacheco J."/>
            <person name="Jiang X."/>
            <person name="Kearney S.M."/>
            <person name="Perrotta A.R."/>
            <person name="Berdy B."/>
            <person name="Zhao S."/>
            <person name="Lieberman T.D."/>
            <person name="Swanson P.K."/>
            <person name="Smith M."/>
            <person name="Roesemann S."/>
            <person name="Alexander J.E."/>
            <person name="Rich S.A."/>
            <person name="Livny J."/>
            <person name="Vlamakis H."/>
            <person name="Clish C."/>
            <person name="Bullock K."/>
            <person name="Deik A."/>
            <person name="Scott J."/>
            <person name="Pierce K.A."/>
            <person name="Xavier R.J."/>
            <person name="Alm E.J."/>
        </authorList>
    </citation>
    <scope>NUCLEOTIDE SEQUENCE [LARGE SCALE GENOMIC DNA]</scope>
    <source>
        <strain evidence="4 5">BIOML-A10</strain>
    </source>
</reference>
<feature type="chain" id="PRO_5029843523" evidence="2">
    <location>
        <begin position="24"/>
        <end position="650"/>
    </location>
</feature>
<evidence type="ECO:0000313" key="5">
    <source>
        <dbReference type="Proteomes" id="UP000422221"/>
    </source>
</evidence>
<dbReference type="Gene3D" id="2.60.40.10">
    <property type="entry name" value="Immunoglobulins"/>
    <property type="match status" value="1"/>
</dbReference>
<evidence type="ECO:0000256" key="1">
    <source>
        <dbReference type="ARBA" id="ARBA00022801"/>
    </source>
</evidence>
<dbReference type="RefSeq" id="WP_130058107.1">
    <property type="nucleotide sequence ID" value="NZ_JADNPJ010000003.1"/>
</dbReference>
<organism evidence="4 5">
    <name type="scientific">Bacteroides salyersiae</name>
    <dbReference type="NCBI Taxonomy" id="291644"/>
    <lineage>
        <taxon>Bacteria</taxon>
        <taxon>Pseudomonadati</taxon>
        <taxon>Bacteroidota</taxon>
        <taxon>Bacteroidia</taxon>
        <taxon>Bacteroidales</taxon>
        <taxon>Bacteroidaceae</taxon>
        <taxon>Bacteroides</taxon>
    </lineage>
</organism>
<dbReference type="GO" id="GO:0001681">
    <property type="term" value="F:sialate O-acetylesterase activity"/>
    <property type="evidence" value="ECO:0007669"/>
    <property type="project" value="InterPro"/>
</dbReference>
<dbReference type="SUPFAM" id="SSF49785">
    <property type="entry name" value="Galactose-binding domain-like"/>
    <property type="match status" value="1"/>
</dbReference>
<evidence type="ECO:0000256" key="2">
    <source>
        <dbReference type="SAM" id="SignalP"/>
    </source>
</evidence>
<dbReference type="Proteomes" id="UP000422221">
    <property type="component" value="Unassembled WGS sequence"/>
</dbReference>
<sequence>MKDHLKSFFVGAALFMLVAPVSARITLPAFFTDNMVVQQNSMLTLEGKAKPQRTVTVVASWNKQKYTVKSQADGSFRLEIPTPVAGGPYTLTLSDGEKLILDNVMSGEVWFCSGQSNMQMPVAQWGGVMNYEQETAEAQYPSIRLLQIERRIGYTPATDVEIIGGSWKECSPVTVADFSAVAYFYARELWKNLNVPIGVIDCTWGGTPAESWTSAGTLKQVAEFREKLTEMEALGFDKERLMAAHQKEMQAWEREFMNRDAGYGEGQPLWISSLQTGDGWQPMQLPGFWERNGLDGFDGVVWFQREIEIPAAWQGKEVWLSLGKIDDEDITYYNGQEIARGQGHATPRSYMIPANEVKAGKGVLTIRVTDYGGEGGINGAPEDLYAEVGGERISLAGKWIYRIGMSVTDIPAKPVSPESSHYPSGLYNAMVSPLTAFPVKGVIWYQGEENASRAEQYAPLFRALIADWRKQWKIDLPFYFVQLAGYMTPQEVQPDSRWAVLREAQAEALHIANTGMITAVDLGDPYDIHPKNKQDVGKRLAALSLANTYRKGTYHMPVCTGYKVYDRTLALAFDSPVQANAGEVKGFVLAGPDGVFYPAKATLQQNGKSVVLESPQVEIPIAARYNWADCPNGNLYSPSGVPVGPFRTDK</sequence>
<evidence type="ECO:0000259" key="3">
    <source>
        <dbReference type="Pfam" id="PF03629"/>
    </source>
</evidence>
<dbReference type="GO" id="GO:0005975">
    <property type="term" value="P:carbohydrate metabolic process"/>
    <property type="evidence" value="ECO:0007669"/>
    <property type="project" value="TreeGrafter"/>
</dbReference>
<name>A0A7J4XMG3_9BACE</name>
<dbReference type="Gene3D" id="3.40.50.1110">
    <property type="entry name" value="SGNH hydrolase"/>
    <property type="match status" value="2"/>
</dbReference>
<feature type="signal peptide" evidence="2">
    <location>
        <begin position="1"/>
        <end position="23"/>
    </location>
</feature>
<dbReference type="InterPro" id="IPR039329">
    <property type="entry name" value="SIAE"/>
</dbReference>
<keyword evidence="1" id="KW-0378">Hydrolase</keyword>
<comment type="caution">
    <text evidence="4">The sequence shown here is derived from an EMBL/GenBank/DDBJ whole genome shotgun (WGS) entry which is preliminary data.</text>
</comment>
<dbReference type="InterPro" id="IPR013783">
    <property type="entry name" value="Ig-like_fold"/>
</dbReference>